<dbReference type="GO" id="GO:0016746">
    <property type="term" value="F:acyltransferase activity"/>
    <property type="evidence" value="ECO:0007669"/>
    <property type="project" value="UniProtKB-KW"/>
</dbReference>
<dbReference type="CDD" id="cd04301">
    <property type="entry name" value="NAT_SF"/>
    <property type="match status" value="1"/>
</dbReference>
<keyword evidence="2 4" id="KW-0012">Acyltransferase</keyword>
<evidence type="ECO:0000313" key="4">
    <source>
        <dbReference type="EMBL" id="WGH79238.1"/>
    </source>
</evidence>
<dbReference type="InterPro" id="IPR000182">
    <property type="entry name" value="GNAT_dom"/>
</dbReference>
<dbReference type="InterPro" id="IPR050832">
    <property type="entry name" value="Bact_Acetyltransf"/>
</dbReference>
<proteinExistence type="predicted"/>
<accession>A0ABY8LD48</accession>
<sequence>MEGITLRDLEPGDAGWVAQRHAELYWRDEGYDIAFEALVLGLLARFIETRGPQDRAWIAVDAGGSRQGCVFTAREAPGDARLRMFLVEPAWRGTGLAQHLLDSLIAHARATGAERVVLWTHESHRAAGRVYARNGFALLDETPVEAFGRPTREQNWALIL</sequence>
<dbReference type="InterPro" id="IPR016181">
    <property type="entry name" value="Acyl_CoA_acyltransferase"/>
</dbReference>
<feature type="domain" description="N-acetyltransferase" evidence="3">
    <location>
        <begin position="4"/>
        <end position="160"/>
    </location>
</feature>
<reference evidence="4 5" key="1">
    <citation type="submission" date="2023-04" db="EMBL/GenBank/DDBJ databases">
        <title>Jannaschia ovalis sp. nov., a marine bacterium isolated from sea tidal flat.</title>
        <authorList>
            <person name="Kwon D.Y."/>
            <person name="Kim J.-J."/>
        </authorList>
    </citation>
    <scope>NUCLEOTIDE SEQUENCE [LARGE SCALE GENOMIC DNA]</scope>
    <source>
        <strain evidence="4 5">GRR-S6-38</strain>
    </source>
</reference>
<dbReference type="EMBL" id="CP122537">
    <property type="protein sequence ID" value="WGH79238.1"/>
    <property type="molecule type" value="Genomic_DNA"/>
</dbReference>
<evidence type="ECO:0000313" key="5">
    <source>
        <dbReference type="Proteomes" id="UP001243420"/>
    </source>
</evidence>
<dbReference type="PANTHER" id="PTHR43877">
    <property type="entry name" value="AMINOALKYLPHOSPHONATE N-ACETYLTRANSFERASE-RELATED-RELATED"/>
    <property type="match status" value="1"/>
</dbReference>
<keyword evidence="1 4" id="KW-0808">Transferase</keyword>
<gene>
    <name evidence="4" type="ORF">P8627_02950</name>
</gene>
<evidence type="ECO:0000256" key="1">
    <source>
        <dbReference type="ARBA" id="ARBA00022679"/>
    </source>
</evidence>
<organism evidence="4 5">
    <name type="scientific">Jannaschia ovalis</name>
    <dbReference type="NCBI Taxonomy" id="3038773"/>
    <lineage>
        <taxon>Bacteria</taxon>
        <taxon>Pseudomonadati</taxon>
        <taxon>Pseudomonadota</taxon>
        <taxon>Alphaproteobacteria</taxon>
        <taxon>Rhodobacterales</taxon>
        <taxon>Roseobacteraceae</taxon>
        <taxon>Jannaschia</taxon>
    </lineage>
</organism>
<evidence type="ECO:0000256" key="2">
    <source>
        <dbReference type="ARBA" id="ARBA00023315"/>
    </source>
</evidence>
<keyword evidence="5" id="KW-1185">Reference proteome</keyword>
<dbReference type="EC" id="2.3.1.-" evidence="4"/>
<evidence type="ECO:0000259" key="3">
    <source>
        <dbReference type="PROSITE" id="PS51186"/>
    </source>
</evidence>
<dbReference type="RefSeq" id="WP_279966033.1">
    <property type="nucleotide sequence ID" value="NZ_CP122537.1"/>
</dbReference>
<dbReference type="Gene3D" id="3.40.630.30">
    <property type="match status" value="1"/>
</dbReference>
<dbReference type="PROSITE" id="PS51186">
    <property type="entry name" value="GNAT"/>
    <property type="match status" value="1"/>
</dbReference>
<dbReference type="Proteomes" id="UP001243420">
    <property type="component" value="Chromosome"/>
</dbReference>
<dbReference type="SUPFAM" id="SSF55729">
    <property type="entry name" value="Acyl-CoA N-acyltransferases (Nat)"/>
    <property type="match status" value="1"/>
</dbReference>
<protein>
    <submittedName>
        <fullName evidence="4">GNAT family N-acetyltransferase</fullName>
        <ecNumber evidence="4">2.3.1.-</ecNumber>
    </submittedName>
</protein>
<dbReference type="Pfam" id="PF00583">
    <property type="entry name" value="Acetyltransf_1"/>
    <property type="match status" value="1"/>
</dbReference>
<name>A0ABY8LD48_9RHOB</name>